<dbReference type="PANTHER" id="PTHR19282:SF544">
    <property type="entry name" value="TETRASPANIN"/>
    <property type="match status" value="1"/>
</dbReference>
<sequence>MGCISKLGLFILNFVVFAVGVAIVALASIIINKDSDYGNLLLSKGMFTVPVIVLIIGLIIVIIGFLGCCGALKENSCMLKTYAFIVAVLLISQIVLGILLLVYSQKAEDVIKDGMEEVFEGYGKEDLALTKSIDQIQHDLKCCGVSNYTDWRELGQGNDVTIGCCKNQTDECFIGMVTKPPLVATKTIYTEGCFYAIKEDIQSITIGLGVACLILAAVEVMSISCACGIAKKSKHYA</sequence>
<reference evidence="8 9" key="1">
    <citation type="journal article" date="2024" name="BMC Genomics">
        <title>Genome assembly of redclaw crayfish (Cherax quadricarinatus) provides insights into its immune adaptation and hypoxia tolerance.</title>
        <authorList>
            <person name="Liu Z."/>
            <person name="Zheng J."/>
            <person name="Li H."/>
            <person name="Fang K."/>
            <person name="Wang S."/>
            <person name="He J."/>
            <person name="Zhou D."/>
            <person name="Weng S."/>
            <person name="Chi M."/>
            <person name="Gu Z."/>
            <person name="He J."/>
            <person name="Li F."/>
            <person name="Wang M."/>
        </authorList>
    </citation>
    <scope>NUCLEOTIDE SEQUENCE [LARGE SCALE GENOMIC DNA]</scope>
    <source>
        <strain evidence="8">ZL_2023a</strain>
    </source>
</reference>
<evidence type="ECO:0000256" key="5">
    <source>
        <dbReference type="ARBA" id="ARBA00023136"/>
    </source>
</evidence>
<dbReference type="GO" id="GO:0005886">
    <property type="term" value="C:plasma membrane"/>
    <property type="evidence" value="ECO:0007669"/>
    <property type="project" value="TreeGrafter"/>
</dbReference>
<evidence type="ECO:0000256" key="2">
    <source>
        <dbReference type="ARBA" id="ARBA00006840"/>
    </source>
</evidence>
<keyword evidence="9" id="KW-1185">Reference proteome</keyword>
<dbReference type="EMBL" id="JARKIK010000052">
    <property type="protein sequence ID" value="KAK8733946.1"/>
    <property type="molecule type" value="Genomic_DNA"/>
</dbReference>
<dbReference type="PANTHER" id="PTHR19282">
    <property type="entry name" value="TETRASPANIN"/>
    <property type="match status" value="1"/>
</dbReference>
<keyword evidence="6" id="KW-1015">Disulfide bond</keyword>
<evidence type="ECO:0000256" key="3">
    <source>
        <dbReference type="ARBA" id="ARBA00022692"/>
    </source>
</evidence>
<evidence type="ECO:0000256" key="1">
    <source>
        <dbReference type="ARBA" id="ARBA00004141"/>
    </source>
</evidence>
<evidence type="ECO:0000256" key="6">
    <source>
        <dbReference type="PIRSR" id="PIRSR002419-1"/>
    </source>
</evidence>
<dbReference type="PROSITE" id="PS00421">
    <property type="entry name" value="TM4_1"/>
    <property type="match status" value="1"/>
</dbReference>
<accession>A0AAW0WP43</accession>
<dbReference type="PRINTS" id="PR00259">
    <property type="entry name" value="TMFOUR"/>
</dbReference>
<dbReference type="InterPro" id="IPR000301">
    <property type="entry name" value="Tetraspanin_animals"/>
</dbReference>
<dbReference type="Proteomes" id="UP001445076">
    <property type="component" value="Unassembled WGS sequence"/>
</dbReference>
<dbReference type="InterPro" id="IPR008952">
    <property type="entry name" value="Tetraspanin_EC2_sf"/>
</dbReference>
<dbReference type="AlphaFoldDB" id="A0AAW0WP43"/>
<feature type="transmembrane region" description="Helical" evidence="7">
    <location>
        <begin position="204"/>
        <end position="230"/>
    </location>
</feature>
<comment type="subcellular location">
    <subcellularLocation>
        <location evidence="1 7">Membrane</location>
        <topology evidence="1 7">Multi-pass membrane protein</topology>
    </subcellularLocation>
</comment>
<organism evidence="8 9">
    <name type="scientific">Cherax quadricarinatus</name>
    <name type="common">Australian red claw crayfish</name>
    <dbReference type="NCBI Taxonomy" id="27406"/>
    <lineage>
        <taxon>Eukaryota</taxon>
        <taxon>Metazoa</taxon>
        <taxon>Ecdysozoa</taxon>
        <taxon>Arthropoda</taxon>
        <taxon>Crustacea</taxon>
        <taxon>Multicrustacea</taxon>
        <taxon>Malacostraca</taxon>
        <taxon>Eumalacostraca</taxon>
        <taxon>Eucarida</taxon>
        <taxon>Decapoda</taxon>
        <taxon>Pleocyemata</taxon>
        <taxon>Astacidea</taxon>
        <taxon>Parastacoidea</taxon>
        <taxon>Parastacidae</taxon>
        <taxon>Cherax</taxon>
    </lineage>
</organism>
<keyword evidence="4 7" id="KW-1133">Transmembrane helix</keyword>
<evidence type="ECO:0000313" key="9">
    <source>
        <dbReference type="Proteomes" id="UP001445076"/>
    </source>
</evidence>
<dbReference type="Pfam" id="PF00335">
    <property type="entry name" value="Tetraspanin"/>
    <property type="match status" value="1"/>
</dbReference>
<keyword evidence="3 7" id="KW-0812">Transmembrane</keyword>
<keyword evidence="5 7" id="KW-0472">Membrane</keyword>
<name>A0AAW0WP43_CHEQU</name>
<proteinExistence type="inferred from homology"/>
<evidence type="ECO:0000256" key="4">
    <source>
        <dbReference type="ARBA" id="ARBA00022989"/>
    </source>
</evidence>
<protein>
    <recommendedName>
        <fullName evidence="7">Tetraspanin</fullName>
    </recommendedName>
</protein>
<feature type="transmembrane region" description="Helical" evidence="7">
    <location>
        <begin position="84"/>
        <end position="103"/>
    </location>
</feature>
<dbReference type="PIRSF" id="PIRSF002419">
    <property type="entry name" value="Tetraspanin"/>
    <property type="match status" value="1"/>
</dbReference>
<feature type="transmembrane region" description="Helical" evidence="7">
    <location>
        <begin position="51"/>
        <end position="72"/>
    </location>
</feature>
<gene>
    <name evidence="8" type="ORF">OTU49_006259</name>
</gene>
<evidence type="ECO:0000256" key="7">
    <source>
        <dbReference type="RuleBase" id="RU361218"/>
    </source>
</evidence>
<comment type="caution">
    <text evidence="8">The sequence shown here is derived from an EMBL/GenBank/DDBJ whole genome shotgun (WGS) entry which is preliminary data.</text>
</comment>
<feature type="transmembrane region" description="Helical" evidence="7">
    <location>
        <begin position="7"/>
        <end position="31"/>
    </location>
</feature>
<evidence type="ECO:0000313" key="8">
    <source>
        <dbReference type="EMBL" id="KAK8733946.1"/>
    </source>
</evidence>
<feature type="disulfide bond" evidence="6">
    <location>
        <begin position="143"/>
        <end position="164"/>
    </location>
</feature>
<dbReference type="InterPro" id="IPR018499">
    <property type="entry name" value="Tetraspanin/Peripherin"/>
</dbReference>
<dbReference type="InterPro" id="IPR018503">
    <property type="entry name" value="Tetraspanin_CS"/>
</dbReference>
<dbReference type="Gene3D" id="1.10.1450.10">
    <property type="entry name" value="Tetraspanin"/>
    <property type="match status" value="1"/>
</dbReference>
<dbReference type="SUPFAM" id="SSF48652">
    <property type="entry name" value="Tetraspanin"/>
    <property type="match status" value="1"/>
</dbReference>
<comment type="similarity">
    <text evidence="2 7">Belongs to the tetraspanin (TM4SF) family.</text>
</comment>